<keyword evidence="3" id="KW-1185">Reference proteome</keyword>
<feature type="domain" description="Cyclodeaminase/cyclohydrolase" evidence="1">
    <location>
        <begin position="33"/>
        <end position="171"/>
    </location>
</feature>
<dbReference type="Proteomes" id="UP001596002">
    <property type="component" value="Unassembled WGS sequence"/>
</dbReference>
<reference evidence="3" key="1">
    <citation type="journal article" date="2019" name="Int. J. Syst. Evol. Microbiol.">
        <title>The Global Catalogue of Microorganisms (GCM) 10K type strain sequencing project: providing services to taxonomists for standard genome sequencing and annotation.</title>
        <authorList>
            <consortium name="The Broad Institute Genomics Platform"/>
            <consortium name="The Broad Institute Genome Sequencing Center for Infectious Disease"/>
            <person name="Wu L."/>
            <person name="Ma J."/>
        </authorList>
    </citation>
    <scope>NUCLEOTIDE SEQUENCE [LARGE SCALE GENOMIC DNA]</scope>
    <source>
        <strain evidence="3">WYCCWR 12678</strain>
    </source>
</reference>
<gene>
    <name evidence="2" type="ORF">ACFO8Q_22425</name>
</gene>
<sequence length="219" mass="24158">MYDNWFFLVYTRETEAGGRMEQINNTKCYVDYTVTDFCTEVGRPELPSPTGGAVIGVVGALLASLTVLITRVSEKHSSPPDKESWSGFAEEAWELHRKLLRFAEEDIQDTASIMSGEGPACVRKQVAAPAKIASALVKLLRLVEGVSGRVHQSVRSDVLAIAHLGRGAADAIFEIEKNDIEWGGGGDATLLARIEEWRIQAHEAAGRILHKVRENEWQK</sequence>
<dbReference type="InterPro" id="IPR036178">
    <property type="entry name" value="Formintransfe-cycloase-like_sf"/>
</dbReference>
<evidence type="ECO:0000313" key="2">
    <source>
        <dbReference type="EMBL" id="MFC4770038.1"/>
    </source>
</evidence>
<proteinExistence type="predicted"/>
<name>A0ABV9Q804_9BACL</name>
<dbReference type="Pfam" id="PF04961">
    <property type="entry name" value="FTCD_C"/>
    <property type="match status" value="1"/>
</dbReference>
<dbReference type="Gene3D" id="1.20.120.680">
    <property type="entry name" value="Formiminotetrahydrofolate cyclodeaminase monomer, up-and-down helical bundle"/>
    <property type="match status" value="1"/>
</dbReference>
<organism evidence="2 3">
    <name type="scientific">Effusibacillus consociatus</name>
    <dbReference type="NCBI Taxonomy" id="1117041"/>
    <lineage>
        <taxon>Bacteria</taxon>
        <taxon>Bacillati</taxon>
        <taxon>Bacillota</taxon>
        <taxon>Bacilli</taxon>
        <taxon>Bacillales</taxon>
        <taxon>Alicyclobacillaceae</taxon>
        <taxon>Effusibacillus</taxon>
    </lineage>
</organism>
<protein>
    <submittedName>
        <fullName evidence="2">Cyclodeaminase/cyclohydrolase family protein</fullName>
    </submittedName>
</protein>
<dbReference type="InterPro" id="IPR007044">
    <property type="entry name" value="Cyclodeamin/CycHdrlase"/>
</dbReference>
<accession>A0ABV9Q804</accession>
<dbReference type="EMBL" id="JBHSHC010000154">
    <property type="protein sequence ID" value="MFC4770038.1"/>
    <property type="molecule type" value="Genomic_DNA"/>
</dbReference>
<evidence type="ECO:0000313" key="3">
    <source>
        <dbReference type="Proteomes" id="UP001596002"/>
    </source>
</evidence>
<dbReference type="SUPFAM" id="SSF101262">
    <property type="entry name" value="Methenyltetrahydrofolate cyclohydrolase-like"/>
    <property type="match status" value="1"/>
</dbReference>
<comment type="caution">
    <text evidence="2">The sequence shown here is derived from an EMBL/GenBank/DDBJ whole genome shotgun (WGS) entry which is preliminary data.</text>
</comment>
<evidence type="ECO:0000259" key="1">
    <source>
        <dbReference type="Pfam" id="PF04961"/>
    </source>
</evidence>